<dbReference type="EMBL" id="BSDC01000003">
    <property type="protein sequence ID" value="GLH67789.1"/>
    <property type="molecule type" value="Genomic_DNA"/>
</dbReference>
<keyword evidence="1" id="KW-0175">Coiled coil</keyword>
<reference evidence="2" key="1">
    <citation type="journal article" date="2023" name="Antonie Van Leeuwenhoek">
        <title>Mesoterricola silvestris gen. nov., sp. nov., Mesoterricola sediminis sp. nov., Geothrix oryzae sp. nov., Geothrix edaphica sp. nov., Geothrix rubra sp. nov., and Geothrix limicola sp. nov., six novel members of Acidobacteriota isolated from soils.</title>
        <authorList>
            <person name="Itoh H."/>
            <person name="Sugisawa Y."/>
            <person name="Mise K."/>
            <person name="Xu Z."/>
            <person name="Kuniyasu M."/>
            <person name="Ushijima N."/>
            <person name="Kawano K."/>
            <person name="Kobayashi E."/>
            <person name="Shiratori Y."/>
            <person name="Masuda Y."/>
            <person name="Senoo K."/>
        </authorList>
    </citation>
    <scope>NUCLEOTIDE SEQUENCE</scope>
    <source>
        <strain evidence="2">Red802</strain>
    </source>
</reference>
<accession>A0ABQ5Q030</accession>
<organism evidence="2 3">
    <name type="scientific">Geothrix edaphica</name>
    <dbReference type="NCBI Taxonomy" id="2927976"/>
    <lineage>
        <taxon>Bacteria</taxon>
        <taxon>Pseudomonadati</taxon>
        <taxon>Acidobacteriota</taxon>
        <taxon>Holophagae</taxon>
        <taxon>Holophagales</taxon>
        <taxon>Holophagaceae</taxon>
        <taxon>Geothrix</taxon>
    </lineage>
</organism>
<evidence type="ECO:0000313" key="3">
    <source>
        <dbReference type="Proteomes" id="UP001165044"/>
    </source>
</evidence>
<proteinExistence type="predicted"/>
<name>A0ABQ5Q030_9BACT</name>
<sequence length="232" mass="25851">MEHLAILRDLQATLDYLRTIERDLAALPSDLAALDTRLKTIEKQVAEKTKALDTARTHIQVKSKELVLAQKDEDRARAAVKTTSQKVQYTAAIRELDEKERLRASTARPLKALETEAASLEQALAALESERATLKAQFDELHAIFLEEHANQVEGRKKLKAKQAQLEAKLAVPEVTRFHRLAGARQGRVVVPVENGACSGCHVKLRGPFLFQLKEAKDAVACESCQRILFLP</sequence>
<gene>
    <name evidence="2" type="ORF">GETHED_21530</name>
</gene>
<comment type="caution">
    <text evidence="2">The sequence shown here is derived from an EMBL/GenBank/DDBJ whole genome shotgun (WGS) entry which is preliminary data.</text>
</comment>
<evidence type="ECO:0008006" key="4">
    <source>
        <dbReference type="Google" id="ProtNLM"/>
    </source>
</evidence>
<dbReference type="Proteomes" id="UP001165044">
    <property type="component" value="Unassembled WGS sequence"/>
</dbReference>
<dbReference type="RefSeq" id="WP_285609185.1">
    <property type="nucleotide sequence ID" value="NZ_BSDC01000003.1"/>
</dbReference>
<feature type="coiled-coil region" evidence="1">
    <location>
        <begin position="110"/>
        <end position="144"/>
    </location>
</feature>
<protein>
    <recommendedName>
        <fullName evidence="4">C4-type zinc ribbon domain-containing protein</fullName>
    </recommendedName>
</protein>
<evidence type="ECO:0000256" key="1">
    <source>
        <dbReference type="SAM" id="Coils"/>
    </source>
</evidence>
<evidence type="ECO:0000313" key="2">
    <source>
        <dbReference type="EMBL" id="GLH67789.1"/>
    </source>
</evidence>
<dbReference type="Gene3D" id="1.10.287.1490">
    <property type="match status" value="1"/>
</dbReference>
<keyword evidence="3" id="KW-1185">Reference proteome</keyword>